<proteinExistence type="predicted"/>
<name>A0A4D6MTG0_VIGUN</name>
<evidence type="ECO:0000313" key="2">
    <source>
        <dbReference type="Proteomes" id="UP000501690"/>
    </source>
</evidence>
<dbReference type="AlphaFoldDB" id="A0A4D6MTG0"/>
<dbReference type="Proteomes" id="UP000501690">
    <property type="component" value="Linkage Group LG8"/>
</dbReference>
<dbReference type="EMBL" id="CP039352">
    <property type="protein sequence ID" value="QCE03912.1"/>
    <property type="molecule type" value="Genomic_DNA"/>
</dbReference>
<keyword evidence="2" id="KW-1185">Reference proteome</keyword>
<organism evidence="1 2">
    <name type="scientific">Vigna unguiculata</name>
    <name type="common">Cowpea</name>
    <dbReference type="NCBI Taxonomy" id="3917"/>
    <lineage>
        <taxon>Eukaryota</taxon>
        <taxon>Viridiplantae</taxon>
        <taxon>Streptophyta</taxon>
        <taxon>Embryophyta</taxon>
        <taxon>Tracheophyta</taxon>
        <taxon>Spermatophyta</taxon>
        <taxon>Magnoliopsida</taxon>
        <taxon>eudicotyledons</taxon>
        <taxon>Gunneridae</taxon>
        <taxon>Pentapetalae</taxon>
        <taxon>rosids</taxon>
        <taxon>fabids</taxon>
        <taxon>Fabales</taxon>
        <taxon>Fabaceae</taxon>
        <taxon>Papilionoideae</taxon>
        <taxon>50 kb inversion clade</taxon>
        <taxon>NPAAA clade</taxon>
        <taxon>indigoferoid/millettioid clade</taxon>
        <taxon>Phaseoleae</taxon>
        <taxon>Vigna</taxon>
    </lineage>
</organism>
<accession>A0A4D6MTG0</accession>
<gene>
    <name evidence="1" type="ORF">DEO72_LG8g1942</name>
</gene>
<protein>
    <submittedName>
        <fullName evidence="1">Uncharacterized protein</fullName>
    </submittedName>
</protein>
<reference evidence="1 2" key="1">
    <citation type="submission" date="2019-04" db="EMBL/GenBank/DDBJ databases">
        <title>An improved genome assembly and genetic linkage map for asparagus bean, Vigna unguiculata ssp. sesquipedialis.</title>
        <authorList>
            <person name="Xia Q."/>
            <person name="Zhang R."/>
            <person name="Dong Y."/>
        </authorList>
    </citation>
    <scope>NUCLEOTIDE SEQUENCE [LARGE SCALE GENOMIC DNA]</scope>
    <source>
        <tissue evidence="1">Leaf</tissue>
    </source>
</reference>
<sequence>MARLTTRWCEGVVPAISVVAHGGPTGLDGADEFTNSGGAAGTGSRATVTGGAAMVRRGSGGDGTAVQICEDDGGAKVEMFSGELTVAAVVRTKRCSGARRRDGVMVMQWWPAR</sequence>
<evidence type="ECO:0000313" key="1">
    <source>
        <dbReference type="EMBL" id="QCE03912.1"/>
    </source>
</evidence>